<dbReference type="CDD" id="cd02966">
    <property type="entry name" value="TlpA_like_family"/>
    <property type="match status" value="1"/>
</dbReference>
<evidence type="ECO:0000313" key="7">
    <source>
        <dbReference type="Proteomes" id="UP000273786"/>
    </source>
</evidence>
<evidence type="ECO:0000313" key="6">
    <source>
        <dbReference type="EMBL" id="RRI03439.1"/>
    </source>
</evidence>
<keyword evidence="3" id="KW-0676">Redox-active center</keyword>
<dbReference type="InterPro" id="IPR017937">
    <property type="entry name" value="Thioredoxin_CS"/>
</dbReference>
<keyword evidence="7" id="KW-1185">Reference proteome</keyword>
<dbReference type="InterPro" id="IPR013766">
    <property type="entry name" value="Thioredoxin_domain"/>
</dbReference>
<dbReference type="GO" id="GO:0015036">
    <property type="term" value="F:disulfide oxidoreductase activity"/>
    <property type="evidence" value="ECO:0007669"/>
    <property type="project" value="UniProtKB-ARBA"/>
</dbReference>
<reference evidence="6 7" key="1">
    <citation type="submission" date="2018-11" db="EMBL/GenBank/DDBJ databases">
        <title>the genome of Mesorhizobium tamadayense DSM 28320.</title>
        <authorList>
            <person name="Gao J."/>
        </authorList>
    </citation>
    <scope>NUCLEOTIDE SEQUENCE [LARGE SCALE GENOMIC DNA]</scope>
    <source>
        <strain evidence="6 7">DSM 28320</strain>
    </source>
</reference>
<dbReference type="PANTHER" id="PTHR42852">
    <property type="entry name" value="THIOL:DISULFIDE INTERCHANGE PROTEIN DSBE"/>
    <property type="match status" value="1"/>
</dbReference>
<feature type="chain" id="PRO_5018336767" evidence="4">
    <location>
        <begin position="24"/>
        <end position="181"/>
    </location>
</feature>
<dbReference type="GO" id="GO:0030313">
    <property type="term" value="C:cell envelope"/>
    <property type="evidence" value="ECO:0007669"/>
    <property type="project" value="UniProtKB-SubCell"/>
</dbReference>
<dbReference type="PANTHER" id="PTHR42852:SF13">
    <property type="entry name" value="PROTEIN DIPZ"/>
    <property type="match status" value="1"/>
</dbReference>
<dbReference type="Pfam" id="PF08534">
    <property type="entry name" value="Redoxin"/>
    <property type="match status" value="1"/>
</dbReference>
<accession>A0A3P3G0D4</accession>
<proteinExistence type="predicted"/>
<dbReference type="SUPFAM" id="SSF52833">
    <property type="entry name" value="Thioredoxin-like"/>
    <property type="match status" value="1"/>
</dbReference>
<dbReference type="GO" id="GO:0017004">
    <property type="term" value="P:cytochrome complex assembly"/>
    <property type="evidence" value="ECO:0007669"/>
    <property type="project" value="UniProtKB-KW"/>
</dbReference>
<dbReference type="InterPro" id="IPR036249">
    <property type="entry name" value="Thioredoxin-like_sf"/>
</dbReference>
<keyword evidence="2" id="KW-0201">Cytochrome c-type biogenesis</keyword>
<dbReference type="InterPro" id="IPR013740">
    <property type="entry name" value="Redoxin"/>
</dbReference>
<evidence type="ECO:0000256" key="1">
    <source>
        <dbReference type="ARBA" id="ARBA00004196"/>
    </source>
</evidence>
<dbReference type="OrthoDB" id="9799347at2"/>
<dbReference type="RefSeq" id="WP_124997563.1">
    <property type="nucleotide sequence ID" value="NZ_RQXT01000009.1"/>
</dbReference>
<evidence type="ECO:0000256" key="4">
    <source>
        <dbReference type="SAM" id="SignalP"/>
    </source>
</evidence>
<keyword evidence="4" id="KW-0732">Signal</keyword>
<comment type="subcellular location">
    <subcellularLocation>
        <location evidence="1">Cell envelope</location>
    </subcellularLocation>
</comment>
<evidence type="ECO:0000256" key="2">
    <source>
        <dbReference type="ARBA" id="ARBA00022748"/>
    </source>
</evidence>
<dbReference type="InterPro" id="IPR050553">
    <property type="entry name" value="Thioredoxin_ResA/DsbE_sf"/>
</dbReference>
<dbReference type="Gene3D" id="3.40.30.10">
    <property type="entry name" value="Glutaredoxin"/>
    <property type="match status" value="1"/>
</dbReference>
<dbReference type="AlphaFoldDB" id="A0A3P3G0D4"/>
<protein>
    <submittedName>
        <fullName evidence="6">TlpA family protein disulfide reductase</fullName>
    </submittedName>
</protein>
<name>A0A3P3G0D4_9HYPH</name>
<gene>
    <name evidence="6" type="ORF">EH240_09700</name>
</gene>
<feature type="domain" description="Thioredoxin" evidence="5">
    <location>
        <begin position="33"/>
        <end position="175"/>
    </location>
</feature>
<feature type="signal peptide" evidence="4">
    <location>
        <begin position="1"/>
        <end position="23"/>
    </location>
</feature>
<dbReference type="EMBL" id="RQXT01000009">
    <property type="protein sequence ID" value="RRI03439.1"/>
    <property type="molecule type" value="Genomic_DNA"/>
</dbReference>
<organism evidence="6 7">
    <name type="scientific">Mesorhizobium tamadayense</name>
    <dbReference type="NCBI Taxonomy" id="425306"/>
    <lineage>
        <taxon>Bacteria</taxon>
        <taxon>Pseudomonadati</taxon>
        <taxon>Pseudomonadota</taxon>
        <taxon>Alphaproteobacteria</taxon>
        <taxon>Hyphomicrobiales</taxon>
        <taxon>Phyllobacteriaceae</taxon>
        <taxon>Mesorhizobium</taxon>
    </lineage>
</organism>
<sequence>MTASKLAVALSAMLLAASVPAVAAEAPQNFAVLDTPAAVPEIGFADAAGQPRTLADYSGKVVLLNIWATWCAPCRKEMPTLDRLQAKLGGPDFEVVALSMDRKGPDAVKKFFAETGVTHLALNIDTSAKAMFTLGAVGLPMTLLIDRQGKEIGRLIGPAEWDAPDMVDFIRGRIAANQKEK</sequence>
<evidence type="ECO:0000256" key="3">
    <source>
        <dbReference type="ARBA" id="ARBA00023284"/>
    </source>
</evidence>
<dbReference type="PROSITE" id="PS00194">
    <property type="entry name" value="THIOREDOXIN_1"/>
    <property type="match status" value="1"/>
</dbReference>
<dbReference type="PROSITE" id="PS51352">
    <property type="entry name" value="THIOREDOXIN_2"/>
    <property type="match status" value="1"/>
</dbReference>
<evidence type="ECO:0000259" key="5">
    <source>
        <dbReference type="PROSITE" id="PS51352"/>
    </source>
</evidence>
<dbReference type="Proteomes" id="UP000273786">
    <property type="component" value="Unassembled WGS sequence"/>
</dbReference>
<comment type="caution">
    <text evidence="6">The sequence shown here is derived from an EMBL/GenBank/DDBJ whole genome shotgun (WGS) entry which is preliminary data.</text>
</comment>